<name>A0A7C5QD35_CALS0</name>
<dbReference type="InterPro" id="IPR003741">
    <property type="entry name" value="LUD_dom"/>
</dbReference>
<dbReference type="PANTHER" id="PTHR43682:SF1">
    <property type="entry name" value="LACTATE UTILIZATION PROTEIN C"/>
    <property type="match status" value="1"/>
</dbReference>
<dbReference type="Pfam" id="PF02589">
    <property type="entry name" value="LUD_dom"/>
    <property type="match status" value="1"/>
</dbReference>
<dbReference type="AlphaFoldDB" id="A0A7C5QD35"/>
<proteinExistence type="predicted"/>
<gene>
    <name evidence="2" type="ORF">ENM11_04240</name>
</gene>
<dbReference type="InterPro" id="IPR037171">
    <property type="entry name" value="NagB/RpiA_transferase-like"/>
</dbReference>
<dbReference type="SUPFAM" id="SSF100950">
    <property type="entry name" value="NagB/RpiA/CoA transferase-like"/>
    <property type="match status" value="1"/>
</dbReference>
<evidence type="ECO:0000313" key="2">
    <source>
        <dbReference type="EMBL" id="HHK68348.1"/>
    </source>
</evidence>
<dbReference type="InterPro" id="IPR024185">
    <property type="entry name" value="FTHF_cligase-like_sf"/>
</dbReference>
<reference evidence="2" key="1">
    <citation type="journal article" date="2020" name="mSystems">
        <title>Genome- and Community-Level Interaction Insights into Carbon Utilization and Element Cycling Functions of Hydrothermarchaeota in Hydrothermal Sediment.</title>
        <authorList>
            <person name="Zhou Z."/>
            <person name="Liu Y."/>
            <person name="Xu W."/>
            <person name="Pan J."/>
            <person name="Luo Z.H."/>
            <person name="Li M."/>
        </authorList>
    </citation>
    <scope>NUCLEOTIDE SEQUENCE [LARGE SCALE GENOMIC DNA]</scope>
    <source>
        <strain evidence="2">SpSt-1056</strain>
    </source>
</reference>
<evidence type="ECO:0000259" key="1">
    <source>
        <dbReference type="Pfam" id="PF02589"/>
    </source>
</evidence>
<sequence length="191" mass="20730">MLEQTPQQNLLHLFCERFRKLNGEVILASDTGDVVRKVSELIKSHGVKSVFVSPLFKELEDHVIESLSKEVRVFRMEDVVDNPVGKLDAVEAGISAAAAAIAETGTLVEIAYDDVDRLASSMPKLHIMLVKASTVVKSVNAVAGLIRESFKARRAAVTLISGPSRSGDIEQRLVVGIHGPHVVVAVVLTWL</sequence>
<dbReference type="EMBL" id="DRWN01000029">
    <property type="protein sequence ID" value="HHK68348.1"/>
    <property type="molecule type" value="Genomic_DNA"/>
</dbReference>
<comment type="caution">
    <text evidence="2">The sequence shown here is derived from an EMBL/GenBank/DDBJ whole genome shotgun (WGS) entry which is preliminary data.</text>
</comment>
<organism evidence="2">
    <name type="scientific">Caldiarchaeum subterraneum</name>
    <dbReference type="NCBI Taxonomy" id="311458"/>
    <lineage>
        <taxon>Archaea</taxon>
        <taxon>Nitrososphaerota</taxon>
        <taxon>Candidatus Caldarchaeales</taxon>
        <taxon>Candidatus Caldarchaeaceae</taxon>
        <taxon>Candidatus Caldarchaeum</taxon>
    </lineage>
</organism>
<dbReference type="PANTHER" id="PTHR43682">
    <property type="entry name" value="LACTATE UTILIZATION PROTEIN C"/>
    <property type="match status" value="1"/>
</dbReference>
<dbReference type="Gene3D" id="3.40.50.10420">
    <property type="entry name" value="NagB/RpiA/CoA transferase-like"/>
    <property type="match status" value="1"/>
</dbReference>
<protein>
    <recommendedName>
        <fullName evidence="1">LUD domain-containing protein</fullName>
    </recommendedName>
</protein>
<accession>A0A7C5QD35</accession>
<feature type="domain" description="LUD" evidence="1">
    <location>
        <begin position="13"/>
        <end position="187"/>
    </location>
</feature>